<keyword evidence="12" id="KW-1185">Reference proteome</keyword>
<keyword evidence="3" id="KW-0810">Translation regulation</keyword>
<gene>
    <name evidence="13" type="primary">taco1</name>
</gene>
<dbReference type="PANTHER" id="PTHR12532">
    <property type="entry name" value="TRANSLATIONAL ACTIVATOR OF CYTOCHROME C OXIDASE 1"/>
    <property type="match status" value="1"/>
</dbReference>
<evidence type="ECO:0000256" key="6">
    <source>
        <dbReference type="ARBA" id="ARBA00023159"/>
    </source>
</evidence>
<dbReference type="InterPro" id="IPR048300">
    <property type="entry name" value="TACO1_YebC-like_2nd/3rd_dom"/>
</dbReference>
<keyword evidence="4" id="KW-0175">Coiled coil</keyword>
<name>A0A2I4BNV8_AUSLI</name>
<evidence type="ECO:0000256" key="3">
    <source>
        <dbReference type="ARBA" id="ARBA00022845"/>
    </source>
</evidence>
<reference evidence="13" key="1">
    <citation type="submission" date="2025-08" db="UniProtKB">
        <authorList>
            <consortium name="RefSeq"/>
        </authorList>
    </citation>
    <scope>IDENTIFICATION</scope>
    <source>
        <strain evidence="13">Quisiro</strain>
        <tissue evidence="13">Liver</tissue>
    </source>
</reference>
<accession>A0A2I4BNV8</accession>
<dbReference type="InterPro" id="IPR002876">
    <property type="entry name" value="Transcrip_reg_TACO1-like"/>
</dbReference>
<dbReference type="InterPro" id="IPR029072">
    <property type="entry name" value="YebC-like"/>
</dbReference>
<evidence type="ECO:0000259" key="10">
    <source>
        <dbReference type="Pfam" id="PF01709"/>
    </source>
</evidence>
<keyword evidence="6" id="KW-0010">Activator</keyword>
<dbReference type="PANTHER" id="PTHR12532:SF0">
    <property type="entry name" value="TRANSLATIONAL ACTIVATOR OF CYTOCHROME C OXIDASE 1"/>
    <property type="match status" value="1"/>
</dbReference>
<dbReference type="KEGG" id="alim:106521405"/>
<protein>
    <recommendedName>
        <fullName evidence="8">Translational activator of cytochrome c oxidase 1</fullName>
    </recommendedName>
    <alternativeName>
        <fullName evidence="9">Coiled-coil domain-containing protein 44</fullName>
    </alternativeName>
</protein>
<evidence type="ECO:0000256" key="1">
    <source>
        <dbReference type="ARBA" id="ARBA00004173"/>
    </source>
</evidence>
<dbReference type="GO" id="GO:0006417">
    <property type="term" value="P:regulation of translation"/>
    <property type="evidence" value="ECO:0007669"/>
    <property type="project" value="UniProtKB-KW"/>
</dbReference>
<evidence type="ECO:0000256" key="2">
    <source>
        <dbReference type="ARBA" id="ARBA00008724"/>
    </source>
</evidence>
<organism evidence="12 13">
    <name type="scientific">Austrofundulus limnaeus</name>
    <name type="common">Annual killifish</name>
    <dbReference type="NCBI Taxonomy" id="52670"/>
    <lineage>
        <taxon>Eukaryota</taxon>
        <taxon>Metazoa</taxon>
        <taxon>Chordata</taxon>
        <taxon>Craniata</taxon>
        <taxon>Vertebrata</taxon>
        <taxon>Euteleostomi</taxon>
        <taxon>Actinopterygii</taxon>
        <taxon>Neopterygii</taxon>
        <taxon>Teleostei</taxon>
        <taxon>Neoteleostei</taxon>
        <taxon>Acanthomorphata</taxon>
        <taxon>Ovalentaria</taxon>
        <taxon>Atherinomorphae</taxon>
        <taxon>Cyprinodontiformes</taxon>
        <taxon>Rivulidae</taxon>
        <taxon>Austrofundulus</taxon>
    </lineage>
</organism>
<feature type="domain" description="TACO1/YebC-like second and third" evidence="10">
    <location>
        <begin position="132"/>
        <end position="287"/>
    </location>
</feature>
<dbReference type="Gene3D" id="3.30.70.980">
    <property type="match status" value="2"/>
</dbReference>
<evidence type="ECO:0000256" key="9">
    <source>
        <dbReference type="ARBA" id="ARBA00075676"/>
    </source>
</evidence>
<feature type="domain" description="TACO1/YebC-like N-terminal" evidence="11">
    <location>
        <begin position="57"/>
        <end position="125"/>
    </location>
</feature>
<dbReference type="InterPro" id="IPR026564">
    <property type="entry name" value="Transcrip_reg_TACO1-like_dom3"/>
</dbReference>
<evidence type="ECO:0000256" key="4">
    <source>
        <dbReference type="ARBA" id="ARBA00023054"/>
    </source>
</evidence>
<dbReference type="SUPFAM" id="SSF75625">
    <property type="entry name" value="YebC-like"/>
    <property type="match status" value="1"/>
</dbReference>
<dbReference type="STRING" id="52670.A0A2I4BNV8"/>
<evidence type="ECO:0000256" key="7">
    <source>
        <dbReference type="ARBA" id="ARBA00053642"/>
    </source>
</evidence>
<comment type="function">
    <text evidence="7">Acts as a translational activator of mitochondrially-encoded cytochrome c oxidase 1.</text>
</comment>
<dbReference type="AlphaFoldDB" id="A0A2I4BNV8"/>
<dbReference type="RefSeq" id="XP_013869409.1">
    <property type="nucleotide sequence ID" value="XM_014013955.1"/>
</dbReference>
<dbReference type="GO" id="GO:0005739">
    <property type="term" value="C:mitochondrion"/>
    <property type="evidence" value="ECO:0007669"/>
    <property type="project" value="UniProtKB-SubCell"/>
</dbReference>
<comment type="subcellular location">
    <subcellularLocation>
        <location evidence="1">Mitochondrion</location>
    </subcellularLocation>
</comment>
<dbReference type="InterPro" id="IPR049083">
    <property type="entry name" value="TACO1_YebC_N"/>
</dbReference>
<evidence type="ECO:0000313" key="12">
    <source>
        <dbReference type="Proteomes" id="UP000192220"/>
    </source>
</evidence>
<dbReference type="OrthoDB" id="2017544at2759"/>
<dbReference type="Proteomes" id="UP000192220">
    <property type="component" value="Unplaced"/>
</dbReference>
<dbReference type="FunFam" id="3.30.70.980:FF:000008">
    <property type="entry name" value="Translational activator of cytochrome c oxidase 1"/>
    <property type="match status" value="1"/>
</dbReference>
<sequence length="291" mass="32154">MVVLGTTLLRALRTLRPPTPAVAPVRLPVRPVLSPVWKWTCPVRTLQVSSAVHAGHNKWSKVRHIKGPKDGARSTTFHKLGMLLRAAVREGGANPEMNTSLGHILEQCRRKNMPKSTIDSAINSGMKPVTHQVFEVRGPSGCMLLVEVLSENSMRTNQEIRRLLNKYRGIMSDKARNNFIQKGAVVVSGENVTTEKALELAIEAGAEDVQNIEDEEEKPQLKFVCAVADLHKLRGSLESLGMEVTSAEFEYVPRNTICLDADQIEQASILIDALIDCPDVVHVWDNIQADS</sequence>
<dbReference type="FunCoup" id="A0A2I4BNV8">
    <property type="interactions" value="528"/>
</dbReference>
<keyword evidence="5" id="KW-0496">Mitochondrion</keyword>
<evidence type="ECO:0000313" key="13">
    <source>
        <dbReference type="RefSeq" id="XP_013869409.1"/>
    </source>
</evidence>
<comment type="similarity">
    <text evidence="2">Belongs to the TACO1 family.</text>
</comment>
<dbReference type="InParanoid" id="A0A2I4BNV8"/>
<evidence type="ECO:0000256" key="8">
    <source>
        <dbReference type="ARBA" id="ARBA00073666"/>
    </source>
</evidence>
<dbReference type="FunFam" id="1.10.10.200:FF:000002">
    <property type="entry name" value="Probable transcriptional regulatory protein CLM62_37755"/>
    <property type="match status" value="1"/>
</dbReference>
<dbReference type="InterPro" id="IPR017856">
    <property type="entry name" value="Integrase-like_N"/>
</dbReference>
<proteinExistence type="inferred from homology"/>
<dbReference type="CTD" id="51204"/>
<evidence type="ECO:0000259" key="11">
    <source>
        <dbReference type="Pfam" id="PF20772"/>
    </source>
</evidence>
<dbReference type="Pfam" id="PF01709">
    <property type="entry name" value="Transcrip_reg"/>
    <property type="match status" value="1"/>
</dbReference>
<evidence type="ECO:0000256" key="5">
    <source>
        <dbReference type="ARBA" id="ARBA00023128"/>
    </source>
</evidence>
<dbReference type="Pfam" id="PF20772">
    <property type="entry name" value="TACO1_YebC_N"/>
    <property type="match status" value="1"/>
</dbReference>
<dbReference type="Gene3D" id="1.10.10.200">
    <property type="match status" value="1"/>
</dbReference>